<protein>
    <submittedName>
        <fullName evidence="2">Arc family DNA-binding protein</fullName>
    </submittedName>
</protein>
<evidence type="ECO:0000313" key="3">
    <source>
        <dbReference type="EMBL" id="EMR4590252.1"/>
    </source>
</evidence>
<accession>A0A3R8WAK7</accession>
<evidence type="ECO:0000313" key="2">
    <source>
        <dbReference type="EMBL" id="ELR5218065.1"/>
    </source>
</evidence>
<dbReference type="Gene3D" id="1.10.1220.10">
    <property type="entry name" value="Met repressor-like"/>
    <property type="match status" value="1"/>
</dbReference>
<dbReference type="GO" id="GO:0043565">
    <property type="term" value="F:sequence-specific DNA binding"/>
    <property type="evidence" value="ECO:0007669"/>
    <property type="project" value="UniProtKB-ARBA"/>
</dbReference>
<keyword evidence="2" id="KW-0238">DNA-binding</keyword>
<dbReference type="EMBL" id="ABEXCJ040000004">
    <property type="protein sequence ID" value="ELR5218065.1"/>
    <property type="molecule type" value="Genomic_DNA"/>
</dbReference>
<comment type="caution">
    <text evidence="2">The sequence shown here is derived from an EMBL/GenBank/DDBJ whole genome shotgun (WGS) entry which is preliminary data.</text>
</comment>
<dbReference type="OrthoDB" id="7029768at2"/>
<dbReference type="InterPro" id="IPR005569">
    <property type="entry name" value="Arc_DNA-bd_dom"/>
</dbReference>
<dbReference type="InterPro" id="IPR013321">
    <property type="entry name" value="Arc_rbn_hlx_hlx"/>
</dbReference>
<dbReference type="Pfam" id="PF03869">
    <property type="entry name" value="Arc"/>
    <property type="match status" value="1"/>
</dbReference>
<dbReference type="AlphaFoldDB" id="A0A3R8WAK7"/>
<dbReference type="InterPro" id="IPR010985">
    <property type="entry name" value="Ribbon_hlx_hlx"/>
</dbReference>
<reference evidence="2" key="1">
    <citation type="submission" date="2023-10" db="EMBL/GenBank/DDBJ databases">
        <authorList>
            <consortium name="Clinical and Environmental Microbiology Branch: Whole genome sequencing antimicrobial resistance pathogens in the healthcare setting"/>
        </authorList>
    </citation>
    <scope>NUCLEOTIDE SEQUENCE</scope>
    <source>
        <strain evidence="2">2020QW-00022</strain>
    </source>
</reference>
<organism evidence="2">
    <name type="scientific">Providencia rettgeri</name>
    <dbReference type="NCBI Taxonomy" id="587"/>
    <lineage>
        <taxon>Bacteria</taxon>
        <taxon>Pseudomonadati</taxon>
        <taxon>Pseudomonadota</taxon>
        <taxon>Gammaproteobacteria</taxon>
        <taxon>Enterobacterales</taxon>
        <taxon>Morganellaceae</taxon>
        <taxon>Providencia</taxon>
    </lineage>
</organism>
<dbReference type="EMBL" id="ABEXCJ050000004">
    <property type="protein sequence ID" value="EMR4590252.1"/>
    <property type="molecule type" value="Genomic_DNA"/>
</dbReference>
<dbReference type="SUPFAM" id="SSF47598">
    <property type="entry name" value="Ribbon-helix-helix"/>
    <property type="match status" value="1"/>
</dbReference>
<evidence type="ECO:0000259" key="1">
    <source>
        <dbReference type="Pfam" id="PF03869"/>
    </source>
</evidence>
<dbReference type="RefSeq" id="WP_125891632.1">
    <property type="nucleotide sequence ID" value="NZ_CAHPQZ010000069.1"/>
</dbReference>
<sequence>MTNKNTHQQVNLRLPIDLKDKVQELAEFNNRSTNQEMVTAIEYWILRNSHVEVLTIKVVFPFG</sequence>
<feature type="domain" description="Arc-like DNA binding" evidence="1">
    <location>
        <begin position="6"/>
        <end position="50"/>
    </location>
</feature>
<dbReference type="GO" id="GO:0006355">
    <property type="term" value="P:regulation of DNA-templated transcription"/>
    <property type="evidence" value="ECO:0007669"/>
    <property type="project" value="InterPro"/>
</dbReference>
<proteinExistence type="predicted"/>
<gene>
    <name evidence="3" type="ORF">M0K77_002586</name>
    <name evidence="2" type="ORF">M0K77_RS12930</name>
</gene>
<name>A0A3R8WAK7_PRORE</name>